<dbReference type="PROSITE" id="PS50109">
    <property type="entry name" value="HIS_KIN"/>
    <property type="match status" value="1"/>
</dbReference>
<evidence type="ECO:0000256" key="3">
    <source>
        <dbReference type="ARBA" id="ARBA00022553"/>
    </source>
</evidence>
<dbReference type="InterPro" id="IPR036097">
    <property type="entry name" value="HisK_dim/P_sf"/>
</dbReference>
<dbReference type="SMART" id="SM00388">
    <property type="entry name" value="HisKA"/>
    <property type="match status" value="1"/>
</dbReference>
<evidence type="ECO:0000256" key="2">
    <source>
        <dbReference type="ARBA" id="ARBA00012438"/>
    </source>
</evidence>
<evidence type="ECO:0000256" key="1">
    <source>
        <dbReference type="ARBA" id="ARBA00000085"/>
    </source>
</evidence>
<feature type="transmembrane region" description="Helical" evidence="7">
    <location>
        <begin position="231"/>
        <end position="252"/>
    </location>
</feature>
<dbReference type="InterPro" id="IPR004358">
    <property type="entry name" value="Sig_transdc_His_kin-like_C"/>
</dbReference>
<keyword evidence="6" id="KW-0902">Two-component regulatory system</keyword>
<proteinExistence type="predicted"/>
<dbReference type="OrthoDB" id="1933776at2"/>
<keyword evidence="4" id="KW-0808">Transferase</keyword>
<dbReference type="RefSeq" id="WP_123897475.1">
    <property type="nucleotide sequence ID" value="NZ_RPFJ01000009.1"/>
</dbReference>
<feature type="transmembrane region" description="Helical" evidence="7">
    <location>
        <begin position="6"/>
        <end position="29"/>
    </location>
</feature>
<keyword evidence="10" id="KW-1185">Reference proteome</keyword>
<dbReference type="GO" id="GO:0016036">
    <property type="term" value="P:cellular response to phosphate starvation"/>
    <property type="evidence" value="ECO:0007669"/>
    <property type="project" value="TreeGrafter"/>
</dbReference>
<protein>
    <recommendedName>
        <fullName evidence="2">histidine kinase</fullName>
        <ecNumber evidence="2">2.7.13.3</ecNumber>
    </recommendedName>
</protein>
<reference evidence="9 10" key="1">
    <citation type="submission" date="2018-11" db="EMBL/GenBank/DDBJ databases">
        <title>Aureibaculum marinum gen. nov., sp. nov., a member of the family Flavobacteriaceae isolated from the Bohai Sea.</title>
        <authorList>
            <person name="Ji X."/>
        </authorList>
    </citation>
    <scope>NUCLEOTIDE SEQUENCE [LARGE SCALE GENOMIC DNA]</scope>
    <source>
        <strain evidence="9 10">BH-SD17</strain>
    </source>
</reference>
<accession>A0A3N4NZQ4</accession>
<dbReference type="InterPro" id="IPR036890">
    <property type="entry name" value="HATPase_C_sf"/>
</dbReference>
<evidence type="ECO:0000313" key="10">
    <source>
        <dbReference type="Proteomes" id="UP000270856"/>
    </source>
</evidence>
<keyword evidence="3" id="KW-0597">Phosphoprotein</keyword>
<dbReference type="InterPro" id="IPR003594">
    <property type="entry name" value="HATPase_dom"/>
</dbReference>
<dbReference type="InterPro" id="IPR005467">
    <property type="entry name" value="His_kinase_dom"/>
</dbReference>
<evidence type="ECO:0000256" key="5">
    <source>
        <dbReference type="ARBA" id="ARBA00022777"/>
    </source>
</evidence>
<dbReference type="PANTHER" id="PTHR45453:SF1">
    <property type="entry name" value="PHOSPHATE REGULON SENSOR PROTEIN PHOR"/>
    <property type="match status" value="1"/>
</dbReference>
<dbReference type="PRINTS" id="PR00344">
    <property type="entry name" value="BCTRLSENSOR"/>
</dbReference>
<evidence type="ECO:0000256" key="4">
    <source>
        <dbReference type="ARBA" id="ARBA00022679"/>
    </source>
</evidence>
<dbReference type="PANTHER" id="PTHR45453">
    <property type="entry name" value="PHOSPHATE REGULON SENSOR PROTEIN PHOR"/>
    <property type="match status" value="1"/>
</dbReference>
<keyword evidence="7" id="KW-1133">Transmembrane helix</keyword>
<dbReference type="SUPFAM" id="SSF47384">
    <property type="entry name" value="Homodimeric domain of signal transducing histidine kinase"/>
    <property type="match status" value="1"/>
</dbReference>
<dbReference type="InterPro" id="IPR003661">
    <property type="entry name" value="HisK_dim/P_dom"/>
</dbReference>
<dbReference type="InterPro" id="IPR050351">
    <property type="entry name" value="BphY/WalK/GraS-like"/>
</dbReference>
<dbReference type="GO" id="GO:0005886">
    <property type="term" value="C:plasma membrane"/>
    <property type="evidence" value="ECO:0007669"/>
    <property type="project" value="TreeGrafter"/>
</dbReference>
<dbReference type="CDD" id="cd00082">
    <property type="entry name" value="HisKA"/>
    <property type="match status" value="1"/>
</dbReference>
<dbReference type="Pfam" id="PF00512">
    <property type="entry name" value="HisKA"/>
    <property type="match status" value="1"/>
</dbReference>
<dbReference type="CDD" id="cd00075">
    <property type="entry name" value="HATPase"/>
    <property type="match status" value="1"/>
</dbReference>
<evidence type="ECO:0000313" key="9">
    <source>
        <dbReference type="EMBL" id="RPD97750.1"/>
    </source>
</evidence>
<evidence type="ECO:0000259" key="8">
    <source>
        <dbReference type="PROSITE" id="PS50109"/>
    </source>
</evidence>
<name>A0A3N4NZQ4_9FLAO</name>
<dbReference type="FunFam" id="3.30.565.10:FF:000006">
    <property type="entry name" value="Sensor histidine kinase WalK"/>
    <property type="match status" value="1"/>
</dbReference>
<evidence type="ECO:0000256" key="6">
    <source>
        <dbReference type="ARBA" id="ARBA00023012"/>
    </source>
</evidence>
<dbReference type="EMBL" id="RPFJ01000009">
    <property type="protein sequence ID" value="RPD97750.1"/>
    <property type="molecule type" value="Genomic_DNA"/>
</dbReference>
<comment type="caution">
    <text evidence="9">The sequence shown here is derived from an EMBL/GenBank/DDBJ whole genome shotgun (WGS) entry which is preliminary data.</text>
</comment>
<feature type="domain" description="Histidine kinase" evidence="8">
    <location>
        <begin position="271"/>
        <end position="484"/>
    </location>
</feature>
<keyword evidence="7" id="KW-0472">Membrane</keyword>
<dbReference type="Gene3D" id="3.30.565.10">
    <property type="entry name" value="Histidine kinase-like ATPase, C-terminal domain"/>
    <property type="match status" value="1"/>
</dbReference>
<gene>
    <name evidence="9" type="ORF">EGM88_08145</name>
</gene>
<dbReference type="SUPFAM" id="SSF55874">
    <property type="entry name" value="ATPase domain of HSP90 chaperone/DNA topoisomerase II/histidine kinase"/>
    <property type="match status" value="1"/>
</dbReference>
<keyword evidence="7" id="KW-0812">Transmembrane</keyword>
<dbReference type="EC" id="2.7.13.3" evidence="2"/>
<sequence length="484" mass="55782">MTEKNYKWVVSFIVLTILATIGVQLFWNYKEYQINKQRLISEVQQSLDDSVEAYFANITRTGIIKYNVDLKEVIDTIHINSRSKSAFRTKIDSTLKNISKLENEKPILIKEYRNSNYPFYTTDKILPKNIDSLISKVFISISRDSINLKKLDNYLSKELNRRDLTINYALKYDYLKHSQHDSIIRESKNLYLENFPKDYLTATSKSTFLPRRGTLELYFTNEVAILLRESLVSILLSLLLSAGIIVSLVLLLKTIYKQKQLAEVKNDLINNITHEFKTPIATIGVALESITNFNAIDDKEKTTKYVNMSTDQLSKLNIMVEKLLETASLDSDNLNLNYDEVNINALLQSIITKHDFQLKNKTIEFKNSTYDIIIKVDEFHFENVINNIIDNAIKYGGDKITIEANQTKNKVELTISDNGHSLTNANKDKIFEQFYRVPKGNTHDVKGFGIGLYYARKIVEKHQGTIEVHLSNNLTTFKITLPND</sequence>
<dbReference type="AlphaFoldDB" id="A0A3N4NZQ4"/>
<dbReference type="GO" id="GO:0000155">
    <property type="term" value="F:phosphorelay sensor kinase activity"/>
    <property type="evidence" value="ECO:0007669"/>
    <property type="project" value="InterPro"/>
</dbReference>
<keyword evidence="5" id="KW-0418">Kinase</keyword>
<organism evidence="9 10">
    <name type="scientific">Aureibaculum marinum</name>
    <dbReference type="NCBI Taxonomy" id="2487930"/>
    <lineage>
        <taxon>Bacteria</taxon>
        <taxon>Pseudomonadati</taxon>
        <taxon>Bacteroidota</taxon>
        <taxon>Flavobacteriia</taxon>
        <taxon>Flavobacteriales</taxon>
        <taxon>Flavobacteriaceae</taxon>
        <taxon>Aureibaculum</taxon>
    </lineage>
</organism>
<evidence type="ECO:0000256" key="7">
    <source>
        <dbReference type="SAM" id="Phobius"/>
    </source>
</evidence>
<dbReference type="Proteomes" id="UP000270856">
    <property type="component" value="Unassembled WGS sequence"/>
</dbReference>
<dbReference type="SMART" id="SM00387">
    <property type="entry name" value="HATPase_c"/>
    <property type="match status" value="1"/>
</dbReference>
<dbReference type="GO" id="GO:0004721">
    <property type="term" value="F:phosphoprotein phosphatase activity"/>
    <property type="evidence" value="ECO:0007669"/>
    <property type="project" value="TreeGrafter"/>
</dbReference>
<dbReference type="Pfam" id="PF02518">
    <property type="entry name" value="HATPase_c"/>
    <property type="match status" value="1"/>
</dbReference>
<comment type="catalytic activity">
    <reaction evidence="1">
        <text>ATP + protein L-histidine = ADP + protein N-phospho-L-histidine.</text>
        <dbReference type="EC" id="2.7.13.3"/>
    </reaction>
</comment>
<dbReference type="Gene3D" id="1.10.287.130">
    <property type="match status" value="1"/>
</dbReference>